<dbReference type="GO" id="GO:0008893">
    <property type="term" value="F:guanosine-3',5'-bis(diphosphate) 3'-diphosphatase activity"/>
    <property type="evidence" value="ECO:0007669"/>
    <property type="project" value="TreeGrafter"/>
</dbReference>
<dbReference type="GO" id="GO:0015969">
    <property type="term" value="P:guanosine tetraphosphate metabolic process"/>
    <property type="evidence" value="ECO:0007669"/>
    <property type="project" value="InterPro"/>
</dbReference>
<gene>
    <name evidence="5" type="ORF">MNBD_GAMMA01-1419</name>
</gene>
<dbReference type="NCBIfam" id="TIGR00691">
    <property type="entry name" value="spoT_relA"/>
    <property type="match status" value="1"/>
</dbReference>
<dbReference type="InterPro" id="IPR012675">
    <property type="entry name" value="Beta-grasp_dom_sf"/>
</dbReference>
<dbReference type="InterPro" id="IPR043519">
    <property type="entry name" value="NT_sf"/>
</dbReference>
<comment type="similarity">
    <text evidence="1">Belongs to the RelA/SpoT family.</text>
</comment>
<dbReference type="FunFam" id="3.30.460.10:FF:000001">
    <property type="entry name" value="GTP pyrophosphokinase RelA"/>
    <property type="match status" value="1"/>
</dbReference>
<dbReference type="Pfam" id="PF13328">
    <property type="entry name" value="HD_4"/>
    <property type="match status" value="1"/>
</dbReference>
<dbReference type="SMART" id="SM00954">
    <property type="entry name" value="RelA_SpoT"/>
    <property type="match status" value="1"/>
</dbReference>
<dbReference type="CDD" id="cd04876">
    <property type="entry name" value="ACT_RelA-SpoT"/>
    <property type="match status" value="1"/>
</dbReference>
<evidence type="ECO:0000256" key="2">
    <source>
        <dbReference type="SAM" id="MobiDB-lite"/>
    </source>
</evidence>
<dbReference type="InterPro" id="IPR004811">
    <property type="entry name" value="RelA/Spo_fam"/>
</dbReference>
<dbReference type="AlphaFoldDB" id="A0A3B0USP5"/>
<dbReference type="InterPro" id="IPR004095">
    <property type="entry name" value="TGS"/>
</dbReference>
<dbReference type="SUPFAM" id="SSF81301">
    <property type="entry name" value="Nucleotidyltransferase"/>
    <property type="match status" value="1"/>
</dbReference>
<dbReference type="Gene3D" id="3.10.20.30">
    <property type="match status" value="1"/>
</dbReference>
<dbReference type="Pfam" id="PF13291">
    <property type="entry name" value="ACT_4"/>
    <property type="match status" value="1"/>
</dbReference>
<keyword evidence="5" id="KW-0418">Kinase</keyword>
<dbReference type="PANTHER" id="PTHR21262:SF31">
    <property type="entry name" value="GTP PYROPHOSPHOKINASE"/>
    <property type="match status" value="1"/>
</dbReference>
<dbReference type="SUPFAM" id="SSF109604">
    <property type="entry name" value="HD-domain/PDEase-like"/>
    <property type="match status" value="1"/>
</dbReference>
<dbReference type="InterPro" id="IPR012676">
    <property type="entry name" value="TGS-like"/>
</dbReference>
<protein>
    <submittedName>
        <fullName evidence="5">Inactive (P)ppGpp 3'-pyrophosphohydrolase domain / GTP pyrophosphokinase, (P)ppGpp synthetase I</fullName>
        <ecNumber evidence="5">2.7.6.5</ecNumber>
    </submittedName>
</protein>
<dbReference type="FunFam" id="3.10.20.30:FF:000002">
    <property type="entry name" value="GTP pyrophosphokinase (RelA/SpoT)"/>
    <property type="match status" value="1"/>
</dbReference>
<dbReference type="EMBL" id="UOEW01000060">
    <property type="protein sequence ID" value="VAW34131.1"/>
    <property type="molecule type" value="Genomic_DNA"/>
</dbReference>
<evidence type="ECO:0000259" key="4">
    <source>
        <dbReference type="PROSITE" id="PS51880"/>
    </source>
</evidence>
<dbReference type="PANTHER" id="PTHR21262">
    <property type="entry name" value="GUANOSINE-3',5'-BIS DIPHOSPHATE 3'-PYROPHOSPHOHYDROLASE"/>
    <property type="match status" value="1"/>
</dbReference>
<proteinExistence type="inferred from homology"/>
<dbReference type="PROSITE" id="PS51671">
    <property type="entry name" value="ACT"/>
    <property type="match status" value="1"/>
</dbReference>
<evidence type="ECO:0000259" key="3">
    <source>
        <dbReference type="PROSITE" id="PS51671"/>
    </source>
</evidence>
<keyword evidence="5" id="KW-0808">Transferase</keyword>
<dbReference type="GO" id="GO:0008728">
    <property type="term" value="F:GTP diphosphokinase activity"/>
    <property type="evidence" value="ECO:0007669"/>
    <property type="project" value="UniProtKB-EC"/>
</dbReference>
<dbReference type="EC" id="2.7.6.5" evidence="5"/>
<keyword evidence="5" id="KW-0378">Hydrolase</keyword>
<dbReference type="GO" id="GO:0005886">
    <property type="term" value="C:plasma membrane"/>
    <property type="evidence" value="ECO:0007669"/>
    <property type="project" value="TreeGrafter"/>
</dbReference>
<dbReference type="Gene3D" id="3.30.70.260">
    <property type="match status" value="1"/>
</dbReference>
<organism evidence="5">
    <name type="scientific">hydrothermal vent metagenome</name>
    <dbReference type="NCBI Taxonomy" id="652676"/>
    <lineage>
        <taxon>unclassified sequences</taxon>
        <taxon>metagenomes</taxon>
        <taxon>ecological metagenomes</taxon>
    </lineage>
</organism>
<reference evidence="5" key="1">
    <citation type="submission" date="2018-06" db="EMBL/GenBank/DDBJ databases">
        <authorList>
            <person name="Zhirakovskaya E."/>
        </authorList>
    </citation>
    <scope>NUCLEOTIDE SEQUENCE</scope>
</reference>
<evidence type="ECO:0000256" key="1">
    <source>
        <dbReference type="ARBA" id="ARBA00007476"/>
    </source>
</evidence>
<feature type="region of interest" description="Disordered" evidence="2">
    <location>
        <begin position="560"/>
        <end position="580"/>
    </location>
</feature>
<dbReference type="Pfam" id="PF02824">
    <property type="entry name" value="TGS"/>
    <property type="match status" value="1"/>
</dbReference>
<feature type="domain" description="ACT" evidence="3">
    <location>
        <begin position="653"/>
        <end position="727"/>
    </location>
</feature>
<dbReference type="CDD" id="cd01668">
    <property type="entry name" value="TGS_RSH"/>
    <property type="match status" value="1"/>
</dbReference>
<feature type="domain" description="TGS" evidence="4">
    <location>
        <begin position="396"/>
        <end position="459"/>
    </location>
</feature>
<dbReference type="GO" id="GO:0016301">
    <property type="term" value="F:kinase activity"/>
    <property type="evidence" value="ECO:0007669"/>
    <property type="project" value="UniProtKB-KW"/>
</dbReference>
<sequence>MGLPNTNTNLMTQSDLQTWWQQQQFGFPQDKLETINRALDIAVGVSTDLTLNTQYTSKGHLLELIKILNELQADDEVMTAALLFHVLRTNHQVTDIQRQLFSPQVLFILDEIYKVSQLEWIHNTQVLLNNGESLRRLLFAMIKDVRLVLILLADQLVLLRCAVNFPEAEQKRLAQLAQTLHAPLANRLGVWQIKWELEDYSFRYLQPQEYKEVAKLLAEKRVDREEFIGHSIKQLQNKLTEVSITADIAGRPKHIYSIFRKMQKKQLTFDGLYDIRAIRILVDSLSDCYAVLGMVHALWKHIPKEFDDYIAMPKGNNYQSLHTVVVGKGGKTMEVQIRTHEMHEHAELGVAAHWRYKDGTKQDVSYDNKVNWMRQLLASNDASSSDLLAQFETETEEERIYVFTPAGDVIDLSAGSTVVDFAYHVHTEVGHRTRGAKVNGNIVPLTATLTTGDRVEILTAKSAKPSRDWLSEQAGYLNSAKSKAKVRHWFRENDLDQNIIIGKDTLDKELRKFALEAVDLNLFLPKYNLQEVDKLYARVATGDISINQILRLAEEQIRPKKPQPFKLNKSPSNQPTDNTNPYKIEGLANIMATGANCCHPVLGDAIGGFITRTRGVSVHGLNCDNYTHMINEEPERIIAVSWSESTGISFPVDIEITAYDRKSFIKDLSTILAHLKANIEALVAQPDKNHGTNHLQLTIRVNDFKHLNLVLSRISTIEYLISVKRLA</sequence>
<feature type="compositionally biased region" description="Polar residues" evidence="2">
    <location>
        <begin position="569"/>
        <end position="580"/>
    </location>
</feature>
<name>A0A3B0USP5_9ZZZZ</name>
<dbReference type="Gene3D" id="3.30.460.10">
    <property type="entry name" value="Beta Polymerase, domain 2"/>
    <property type="match status" value="1"/>
</dbReference>
<dbReference type="SUPFAM" id="SSF55021">
    <property type="entry name" value="ACT-like"/>
    <property type="match status" value="1"/>
</dbReference>
<dbReference type="InterPro" id="IPR007685">
    <property type="entry name" value="RelA_SpoT"/>
</dbReference>
<dbReference type="Gene3D" id="1.10.3210.10">
    <property type="entry name" value="Hypothetical protein af1432"/>
    <property type="match status" value="1"/>
</dbReference>
<dbReference type="PROSITE" id="PS51880">
    <property type="entry name" value="TGS"/>
    <property type="match status" value="1"/>
</dbReference>
<dbReference type="CDD" id="cd05399">
    <property type="entry name" value="NT_Rel-Spo_like"/>
    <property type="match status" value="1"/>
</dbReference>
<dbReference type="Pfam" id="PF04607">
    <property type="entry name" value="RelA_SpoT"/>
    <property type="match status" value="1"/>
</dbReference>
<accession>A0A3B0USP5</accession>
<dbReference type="InterPro" id="IPR002912">
    <property type="entry name" value="ACT_dom"/>
</dbReference>
<evidence type="ECO:0000313" key="5">
    <source>
        <dbReference type="EMBL" id="VAW34131.1"/>
    </source>
</evidence>
<dbReference type="GO" id="GO:0042594">
    <property type="term" value="P:response to starvation"/>
    <property type="evidence" value="ECO:0007669"/>
    <property type="project" value="TreeGrafter"/>
</dbReference>
<dbReference type="InterPro" id="IPR033655">
    <property type="entry name" value="TGS_RelA/SpoT"/>
</dbReference>
<dbReference type="InterPro" id="IPR045865">
    <property type="entry name" value="ACT-like_dom_sf"/>
</dbReference>
<dbReference type="SUPFAM" id="SSF81271">
    <property type="entry name" value="TGS-like"/>
    <property type="match status" value="1"/>
</dbReference>